<evidence type="ECO:0000256" key="1">
    <source>
        <dbReference type="SAM" id="MobiDB-lite"/>
    </source>
</evidence>
<organism evidence="3 4">
    <name type="scientific">Stichopus japonicus</name>
    <name type="common">Sea cucumber</name>
    <dbReference type="NCBI Taxonomy" id="307972"/>
    <lineage>
        <taxon>Eukaryota</taxon>
        <taxon>Metazoa</taxon>
        <taxon>Echinodermata</taxon>
        <taxon>Eleutherozoa</taxon>
        <taxon>Echinozoa</taxon>
        <taxon>Holothuroidea</taxon>
        <taxon>Aspidochirotacea</taxon>
        <taxon>Aspidochirotida</taxon>
        <taxon>Stichopodidae</taxon>
        <taxon>Apostichopus</taxon>
    </lineage>
</organism>
<keyword evidence="2" id="KW-0812">Transmembrane</keyword>
<dbReference type="OrthoDB" id="10062838at2759"/>
<dbReference type="EMBL" id="MRZV01000155">
    <property type="protein sequence ID" value="PIK57046.1"/>
    <property type="molecule type" value="Genomic_DNA"/>
</dbReference>
<proteinExistence type="predicted"/>
<dbReference type="Proteomes" id="UP000230750">
    <property type="component" value="Unassembled WGS sequence"/>
</dbReference>
<keyword evidence="4" id="KW-1185">Reference proteome</keyword>
<feature type="transmembrane region" description="Helical" evidence="2">
    <location>
        <begin position="110"/>
        <end position="129"/>
    </location>
</feature>
<evidence type="ECO:0000313" key="3">
    <source>
        <dbReference type="EMBL" id="PIK57046.1"/>
    </source>
</evidence>
<keyword evidence="2" id="KW-0472">Membrane</keyword>
<reference evidence="3 4" key="1">
    <citation type="journal article" date="2017" name="PLoS Biol.">
        <title>The sea cucumber genome provides insights into morphological evolution and visceral regeneration.</title>
        <authorList>
            <person name="Zhang X."/>
            <person name="Sun L."/>
            <person name="Yuan J."/>
            <person name="Sun Y."/>
            <person name="Gao Y."/>
            <person name="Zhang L."/>
            <person name="Li S."/>
            <person name="Dai H."/>
            <person name="Hamel J.F."/>
            <person name="Liu C."/>
            <person name="Yu Y."/>
            <person name="Liu S."/>
            <person name="Lin W."/>
            <person name="Guo K."/>
            <person name="Jin S."/>
            <person name="Xu P."/>
            <person name="Storey K.B."/>
            <person name="Huan P."/>
            <person name="Zhang T."/>
            <person name="Zhou Y."/>
            <person name="Zhang J."/>
            <person name="Lin C."/>
            <person name="Li X."/>
            <person name="Xing L."/>
            <person name="Huo D."/>
            <person name="Sun M."/>
            <person name="Wang L."/>
            <person name="Mercier A."/>
            <person name="Li F."/>
            <person name="Yang H."/>
            <person name="Xiang J."/>
        </authorList>
    </citation>
    <scope>NUCLEOTIDE SEQUENCE [LARGE SCALE GENOMIC DNA]</scope>
    <source>
        <strain evidence="3">Shaxun</strain>
        <tissue evidence="3">Muscle</tissue>
    </source>
</reference>
<keyword evidence="2" id="KW-1133">Transmembrane helix</keyword>
<protein>
    <submittedName>
        <fullName evidence="3">Putative thiamine transporter SLC35F3 isoform X2</fullName>
    </submittedName>
</protein>
<feature type="transmembrane region" description="Helical" evidence="2">
    <location>
        <begin position="20"/>
        <end position="42"/>
    </location>
</feature>
<accession>A0A2G8L9W1</accession>
<name>A0A2G8L9W1_STIJA</name>
<comment type="caution">
    <text evidence="3">The sequence shown here is derived from an EMBL/GenBank/DDBJ whole genome shotgun (WGS) entry which is preliminary data.</text>
</comment>
<feature type="compositionally biased region" description="Acidic residues" evidence="1">
    <location>
        <begin position="155"/>
        <end position="164"/>
    </location>
</feature>
<feature type="region of interest" description="Disordered" evidence="1">
    <location>
        <begin position="145"/>
        <end position="179"/>
    </location>
</feature>
<dbReference type="PANTHER" id="PTHR19346:SF4">
    <property type="entry name" value="SUGAR PHOSPHATE TRANSPORTER DOMAIN-CONTAINING PROTEIN"/>
    <property type="match status" value="1"/>
</dbReference>
<evidence type="ECO:0000256" key="2">
    <source>
        <dbReference type="SAM" id="Phobius"/>
    </source>
</evidence>
<dbReference type="AlphaFoldDB" id="A0A2G8L9W1"/>
<feature type="compositionally biased region" description="Basic and acidic residues" evidence="1">
    <location>
        <begin position="145"/>
        <end position="154"/>
    </location>
</feature>
<dbReference type="PANTHER" id="PTHR19346">
    <property type="entry name" value="SUGAR PHOSPHATE TRANSPORTER DOMAIN-CONTAINING PROTEIN"/>
    <property type="match status" value="1"/>
</dbReference>
<evidence type="ECO:0000313" key="4">
    <source>
        <dbReference type="Proteomes" id="UP000230750"/>
    </source>
</evidence>
<gene>
    <name evidence="3" type="ORF">BSL78_06042</name>
</gene>
<dbReference type="InterPro" id="IPR026505">
    <property type="entry name" value="Solute_c_fam_35_mem_F3/F4"/>
</dbReference>
<sequence>MFTGGLQTSHWGCLPRRSLSLLICAGLSGFGFYVACSASPVLHRRGVVGCNSLGFPLWNSALIVVFNFLVNFGIAITFPLLISLGHVLGIPANAVVDVTFRGTTFSTLKLIGGALIVVGFTFMVLPASYQEKMAFGCFRRKAEHQNLDSKKEREEGLEEREEELELKQSEIDGNADVSV</sequence>
<feature type="transmembrane region" description="Helical" evidence="2">
    <location>
        <begin position="62"/>
        <end position="90"/>
    </location>
</feature>